<dbReference type="InterPro" id="IPR013785">
    <property type="entry name" value="Aldolase_TIM"/>
</dbReference>
<sequence>MISAPQRPSSPSDRRGLLAALLAFIVAVAVFSAVALAATHADAFIVSARIAGSARAVEPVRVVEPAQDGWAAEPAGPGAPTRAVAAPPPNAKFDYQIGGAYQPPAGVQVVSRDRKAAPAGGVYTICYVNAFQVQPDELPWWQSHHEELLLKDANGRYVIDQDWGENLLDISTAAKRAAVAAVVNGWIDGCAANGFRAVEPDNLDSYDRSQGLLTRADAMAFVNLLATHAHAAGLAIGQKNTAELGTSGRDAGLDFAVVEECGQYSECGDYTAVYGNNVIDIEYTKQAFTKACRSHGATLSIVRRDRDVTVPGSGSYVYDAC</sequence>
<proteinExistence type="predicted"/>
<dbReference type="EMBL" id="SHKY01000001">
    <property type="protein sequence ID" value="RZU53507.1"/>
    <property type="molecule type" value="Genomic_DNA"/>
</dbReference>
<dbReference type="Pfam" id="PF03537">
    <property type="entry name" value="Glyco_hydro_114"/>
    <property type="match status" value="1"/>
</dbReference>
<name>A0A4Q7ZQW5_9ACTN</name>
<gene>
    <name evidence="2" type="ORF">EV385_5436</name>
</gene>
<dbReference type="SUPFAM" id="SSF51445">
    <property type="entry name" value="(Trans)glycosidases"/>
    <property type="match status" value="1"/>
</dbReference>
<evidence type="ECO:0000313" key="2">
    <source>
        <dbReference type="EMBL" id="RZU53507.1"/>
    </source>
</evidence>
<dbReference type="PANTHER" id="PTHR35273">
    <property type="entry name" value="ALPHA-1,4 POLYGALACTOSAMINIDASE, PUTATIVE (AFU_ORTHOLOGUE AFUA_3G07890)-RELATED"/>
    <property type="match status" value="1"/>
</dbReference>
<dbReference type="InterPro" id="IPR006311">
    <property type="entry name" value="TAT_signal"/>
</dbReference>
<dbReference type="Gene3D" id="3.20.20.70">
    <property type="entry name" value="Aldolase class I"/>
    <property type="match status" value="1"/>
</dbReference>
<dbReference type="InterPro" id="IPR017853">
    <property type="entry name" value="GH"/>
</dbReference>
<keyword evidence="3" id="KW-1185">Reference proteome</keyword>
<feature type="domain" description="Glycoside-hydrolase family GH114 TIM-barrel" evidence="1">
    <location>
        <begin position="92"/>
        <end position="308"/>
    </location>
</feature>
<dbReference type="Proteomes" id="UP000292564">
    <property type="component" value="Unassembled WGS sequence"/>
</dbReference>
<evidence type="ECO:0000259" key="1">
    <source>
        <dbReference type="Pfam" id="PF03537"/>
    </source>
</evidence>
<accession>A0A4Q7ZQW5</accession>
<reference evidence="2 3" key="1">
    <citation type="submission" date="2019-02" db="EMBL/GenBank/DDBJ databases">
        <title>Sequencing the genomes of 1000 actinobacteria strains.</title>
        <authorList>
            <person name="Klenk H.-P."/>
        </authorList>
    </citation>
    <scope>NUCLEOTIDE SEQUENCE [LARGE SCALE GENOMIC DNA]</scope>
    <source>
        <strain evidence="2 3">DSM 45162</strain>
    </source>
</reference>
<dbReference type="PANTHER" id="PTHR35273:SF2">
    <property type="entry name" value="ALPHA-GALACTOSIDASE"/>
    <property type="match status" value="1"/>
</dbReference>
<evidence type="ECO:0000313" key="3">
    <source>
        <dbReference type="Proteomes" id="UP000292564"/>
    </source>
</evidence>
<dbReference type="AlphaFoldDB" id="A0A4Q7ZQW5"/>
<dbReference type="GO" id="GO:0016787">
    <property type="term" value="F:hydrolase activity"/>
    <property type="evidence" value="ECO:0007669"/>
    <property type="project" value="UniProtKB-KW"/>
</dbReference>
<comment type="caution">
    <text evidence="2">The sequence shown here is derived from an EMBL/GenBank/DDBJ whole genome shotgun (WGS) entry which is preliminary data.</text>
</comment>
<keyword evidence="2" id="KW-0378">Hydrolase</keyword>
<protein>
    <submittedName>
        <fullName evidence="2">Glycosyl hydrolase family 114</fullName>
    </submittedName>
</protein>
<dbReference type="InterPro" id="IPR004352">
    <property type="entry name" value="GH114_TIM-barrel"/>
</dbReference>
<organism evidence="2 3">
    <name type="scientific">Krasilnikovia cinnamomea</name>
    <dbReference type="NCBI Taxonomy" id="349313"/>
    <lineage>
        <taxon>Bacteria</taxon>
        <taxon>Bacillati</taxon>
        <taxon>Actinomycetota</taxon>
        <taxon>Actinomycetes</taxon>
        <taxon>Micromonosporales</taxon>
        <taxon>Micromonosporaceae</taxon>
        <taxon>Krasilnikovia</taxon>
    </lineage>
</organism>
<dbReference type="PROSITE" id="PS51318">
    <property type="entry name" value="TAT"/>
    <property type="match status" value="1"/>
</dbReference>